<sequence length="147" mass="16345">MKIAIGADHGGFDLKEHICSYLKKKGMDVDNVGCHSKESVDYPEYGKRVAEKISEGATERGILVCTSGIGMSIVANRYPKVRAGLCLNEDMAKMCRAHNNCNVLVIGSKYVNPAMAEKLVDIWLDSEFEGGRHQRRIDKIEIHNCEC</sequence>
<protein>
    <submittedName>
        <fullName evidence="4">Ribose 5-phosphate isomerase B</fullName>
        <ecNumber evidence="4">5.3.1.6</ecNumber>
    </submittedName>
</protein>
<accession>A0A3A4QRC2</accession>
<dbReference type="NCBIfam" id="TIGR00689">
    <property type="entry name" value="rpiB_lacA_lacB"/>
    <property type="match status" value="1"/>
</dbReference>
<evidence type="ECO:0000256" key="3">
    <source>
        <dbReference type="PIRSR" id="PIRSR005384-1"/>
    </source>
</evidence>
<dbReference type="GO" id="GO:0004751">
    <property type="term" value="F:ribose-5-phosphate isomerase activity"/>
    <property type="evidence" value="ECO:0007669"/>
    <property type="project" value="UniProtKB-EC"/>
</dbReference>
<comment type="caution">
    <text evidence="4">The sequence shown here is derived from an EMBL/GenBank/DDBJ whole genome shotgun (WGS) entry which is preliminary data.</text>
</comment>
<dbReference type="EMBL" id="QZJZ01000093">
    <property type="protein sequence ID" value="RJP56585.1"/>
    <property type="molecule type" value="Genomic_DNA"/>
</dbReference>
<dbReference type="GO" id="GO:0019316">
    <property type="term" value="P:D-allose catabolic process"/>
    <property type="evidence" value="ECO:0007669"/>
    <property type="project" value="TreeGrafter"/>
</dbReference>
<dbReference type="SUPFAM" id="SSF89623">
    <property type="entry name" value="Ribose/Galactose isomerase RpiB/AlsB"/>
    <property type="match status" value="1"/>
</dbReference>
<dbReference type="NCBIfam" id="NF004051">
    <property type="entry name" value="PRK05571.1"/>
    <property type="match status" value="1"/>
</dbReference>
<evidence type="ECO:0000313" key="4">
    <source>
        <dbReference type="EMBL" id="RJP56585.1"/>
    </source>
</evidence>
<feature type="active site" description="Proton donor" evidence="3">
    <location>
        <position position="98"/>
    </location>
</feature>
<dbReference type="InterPro" id="IPR003500">
    <property type="entry name" value="RpiB_LacA_LacB"/>
</dbReference>
<dbReference type="PANTHER" id="PTHR30345:SF0">
    <property type="entry name" value="DNA DAMAGE-REPAIR_TOLERATION PROTEIN DRT102"/>
    <property type="match status" value="1"/>
</dbReference>
<proteinExistence type="inferred from homology"/>
<evidence type="ECO:0000256" key="1">
    <source>
        <dbReference type="ARBA" id="ARBA00008754"/>
    </source>
</evidence>
<evidence type="ECO:0000313" key="5">
    <source>
        <dbReference type="Proteomes" id="UP000266426"/>
    </source>
</evidence>
<dbReference type="PIRSF" id="PIRSF005384">
    <property type="entry name" value="RpiB_LacA_B"/>
    <property type="match status" value="1"/>
</dbReference>
<gene>
    <name evidence="4" type="primary">rpiB</name>
    <name evidence="4" type="ORF">C4541_12045</name>
</gene>
<reference evidence="4 5" key="1">
    <citation type="journal article" date="2017" name="ISME J.">
        <title>Energy and carbon metabolisms in a deep terrestrial subsurface fluid microbial community.</title>
        <authorList>
            <person name="Momper L."/>
            <person name="Jungbluth S.P."/>
            <person name="Lee M.D."/>
            <person name="Amend J.P."/>
        </authorList>
    </citation>
    <scope>NUCLEOTIDE SEQUENCE [LARGE SCALE GENOMIC DNA]</scope>
    <source>
        <strain evidence="4">SURF_26</strain>
    </source>
</reference>
<comment type="similarity">
    <text evidence="1">Belongs to the LacAB/RpiB family.</text>
</comment>
<organism evidence="4 5">
    <name type="scientific">Candidatus Auribacter fodinae</name>
    <dbReference type="NCBI Taxonomy" id="2093366"/>
    <lineage>
        <taxon>Bacteria</taxon>
        <taxon>Pseudomonadati</taxon>
        <taxon>Candidatus Auribacterota</taxon>
        <taxon>Candidatus Auribacteria</taxon>
        <taxon>Candidatus Auribacterales</taxon>
        <taxon>Candidatus Auribacteraceae</taxon>
        <taxon>Candidatus Auribacter</taxon>
    </lineage>
</organism>
<dbReference type="AlphaFoldDB" id="A0A3A4QRC2"/>
<dbReference type="Pfam" id="PF02502">
    <property type="entry name" value="LacAB_rpiB"/>
    <property type="match status" value="1"/>
</dbReference>
<feature type="active site" description="Proton acceptor" evidence="3">
    <location>
        <position position="65"/>
    </location>
</feature>
<evidence type="ECO:0000256" key="2">
    <source>
        <dbReference type="ARBA" id="ARBA00023235"/>
    </source>
</evidence>
<name>A0A3A4QRC2_9BACT</name>
<dbReference type="InterPro" id="IPR004785">
    <property type="entry name" value="RpiB"/>
</dbReference>
<keyword evidence="2 4" id="KW-0413">Isomerase</keyword>
<dbReference type="NCBIfam" id="TIGR01120">
    <property type="entry name" value="rpiB"/>
    <property type="match status" value="1"/>
</dbReference>
<dbReference type="GO" id="GO:0009052">
    <property type="term" value="P:pentose-phosphate shunt, non-oxidative branch"/>
    <property type="evidence" value="ECO:0007669"/>
    <property type="project" value="TreeGrafter"/>
</dbReference>
<dbReference type="InterPro" id="IPR036569">
    <property type="entry name" value="RpiB_LacA_LacB_sf"/>
</dbReference>
<dbReference type="Proteomes" id="UP000266426">
    <property type="component" value="Unassembled WGS sequence"/>
</dbReference>
<dbReference type="EC" id="5.3.1.6" evidence="4"/>
<dbReference type="PANTHER" id="PTHR30345">
    <property type="entry name" value="RIBOSE-5-PHOSPHATE ISOMERASE B"/>
    <property type="match status" value="1"/>
</dbReference>
<dbReference type="Gene3D" id="3.40.1400.10">
    <property type="entry name" value="Sugar-phosphate isomerase, RpiB/LacA/LacB"/>
    <property type="match status" value="1"/>
</dbReference>